<proteinExistence type="predicted"/>
<name>A0A392TSW7_9FABA</name>
<evidence type="ECO:0000313" key="1">
    <source>
        <dbReference type="EMBL" id="MCI64293.1"/>
    </source>
</evidence>
<comment type="caution">
    <text evidence="1">The sequence shown here is derived from an EMBL/GenBank/DDBJ whole genome shotgun (WGS) entry which is preliminary data.</text>
</comment>
<dbReference type="Proteomes" id="UP000265520">
    <property type="component" value="Unassembled WGS sequence"/>
</dbReference>
<protein>
    <submittedName>
        <fullName evidence="1">Uncharacterized protein</fullName>
    </submittedName>
</protein>
<feature type="non-terminal residue" evidence="1">
    <location>
        <position position="1"/>
    </location>
</feature>
<organism evidence="1 2">
    <name type="scientific">Trifolium medium</name>
    <dbReference type="NCBI Taxonomy" id="97028"/>
    <lineage>
        <taxon>Eukaryota</taxon>
        <taxon>Viridiplantae</taxon>
        <taxon>Streptophyta</taxon>
        <taxon>Embryophyta</taxon>
        <taxon>Tracheophyta</taxon>
        <taxon>Spermatophyta</taxon>
        <taxon>Magnoliopsida</taxon>
        <taxon>eudicotyledons</taxon>
        <taxon>Gunneridae</taxon>
        <taxon>Pentapetalae</taxon>
        <taxon>rosids</taxon>
        <taxon>fabids</taxon>
        <taxon>Fabales</taxon>
        <taxon>Fabaceae</taxon>
        <taxon>Papilionoideae</taxon>
        <taxon>50 kb inversion clade</taxon>
        <taxon>NPAAA clade</taxon>
        <taxon>Hologalegina</taxon>
        <taxon>IRL clade</taxon>
        <taxon>Trifolieae</taxon>
        <taxon>Trifolium</taxon>
    </lineage>
</organism>
<reference evidence="1 2" key="1">
    <citation type="journal article" date="2018" name="Front. Plant Sci.">
        <title>Red Clover (Trifolium pratense) and Zigzag Clover (T. medium) - A Picture of Genomic Similarities and Differences.</title>
        <authorList>
            <person name="Dluhosova J."/>
            <person name="Istvanek J."/>
            <person name="Nedelnik J."/>
            <person name="Repkova J."/>
        </authorList>
    </citation>
    <scope>NUCLEOTIDE SEQUENCE [LARGE SCALE GENOMIC DNA]</scope>
    <source>
        <strain evidence="2">cv. 10/8</strain>
        <tissue evidence="1">Leaf</tissue>
    </source>
</reference>
<dbReference type="AlphaFoldDB" id="A0A392TSW7"/>
<sequence>PPHIPGDNHGTPSWNTMAFTLSVSKPLPHITSAVASGLFPLSRPPLLTFVHLPFSDSLFLGVTELGLVGVVTF</sequence>
<accession>A0A392TSW7</accession>
<evidence type="ECO:0000313" key="2">
    <source>
        <dbReference type="Proteomes" id="UP000265520"/>
    </source>
</evidence>
<dbReference type="EMBL" id="LXQA010652863">
    <property type="protein sequence ID" value="MCI64293.1"/>
    <property type="molecule type" value="Genomic_DNA"/>
</dbReference>
<keyword evidence="2" id="KW-1185">Reference proteome</keyword>